<dbReference type="GeneID" id="92034203"/>
<feature type="chain" id="PRO_5046225714" evidence="1">
    <location>
        <begin position="20"/>
        <end position="114"/>
    </location>
</feature>
<evidence type="ECO:0000313" key="3">
    <source>
        <dbReference type="Proteomes" id="UP001360953"/>
    </source>
</evidence>
<dbReference type="Proteomes" id="UP001360953">
    <property type="component" value="Unassembled WGS sequence"/>
</dbReference>
<name>A0ABR1LFF9_9PEZI</name>
<sequence length="114" mass="12625">MQTKAPILMIIFTLSCAYALPAAQEDFRDANCRRQTEECSPKHHAGLPSYTCCARLVCYNEGNGINKCRLQNSAGCIAERGYCGINGPDMPCCPDTECLQAKGDPNSPWLCRWF</sequence>
<dbReference type="PROSITE" id="PS51257">
    <property type="entry name" value="PROKAR_LIPOPROTEIN"/>
    <property type="match status" value="1"/>
</dbReference>
<accession>A0ABR1LFF9</accession>
<dbReference type="RefSeq" id="XP_066652766.1">
    <property type="nucleotide sequence ID" value="XM_066801297.1"/>
</dbReference>
<gene>
    <name evidence="2" type="ORF">J3D65DRAFT_635255</name>
</gene>
<reference evidence="2 3" key="1">
    <citation type="submission" date="2024-04" db="EMBL/GenBank/DDBJ databases">
        <title>Phyllosticta paracitricarpa is synonymous to the EU quarantine fungus P. citricarpa based on phylogenomic analyses.</title>
        <authorList>
            <consortium name="Lawrence Berkeley National Laboratory"/>
            <person name="Van ingen-buijs V.A."/>
            <person name="Van westerhoven A.C."/>
            <person name="Haridas S."/>
            <person name="Skiadas P."/>
            <person name="Martin F."/>
            <person name="Groenewald J.Z."/>
            <person name="Crous P.W."/>
            <person name="Seidl M.F."/>
        </authorList>
    </citation>
    <scope>NUCLEOTIDE SEQUENCE [LARGE SCALE GENOMIC DNA]</scope>
    <source>
        <strain evidence="2 3">CPC 17464</strain>
    </source>
</reference>
<organism evidence="2 3">
    <name type="scientific">Phyllosticta citribraziliensis</name>
    <dbReference type="NCBI Taxonomy" id="989973"/>
    <lineage>
        <taxon>Eukaryota</taxon>
        <taxon>Fungi</taxon>
        <taxon>Dikarya</taxon>
        <taxon>Ascomycota</taxon>
        <taxon>Pezizomycotina</taxon>
        <taxon>Dothideomycetes</taxon>
        <taxon>Dothideomycetes incertae sedis</taxon>
        <taxon>Botryosphaeriales</taxon>
        <taxon>Phyllostictaceae</taxon>
        <taxon>Phyllosticta</taxon>
    </lineage>
</organism>
<feature type="signal peptide" evidence="1">
    <location>
        <begin position="1"/>
        <end position="19"/>
    </location>
</feature>
<dbReference type="EMBL" id="JBBPEH010000010">
    <property type="protein sequence ID" value="KAK7533373.1"/>
    <property type="molecule type" value="Genomic_DNA"/>
</dbReference>
<evidence type="ECO:0000313" key="2">
    <source>
        <dbReference type="EMBL" id="KAK7533373.1"/>
    </source>
</evidence>
<comment type="caution">
    <text evidence="2">The sequence shown here is derived from an EMBL/GenBank/DDBJ whole genome shotgun (WGS) entry which is preliminary data.</text>
</comment>
<evidence type="ECO:0000256" key="1">
    <source>
        <dbReference type="SAM" id="SignalP"/>
    </source>
</evidence>
<keyword evidence="3" id="KW-1185">Reference proteome</keyword>
<keyword evidence="1" id="KW-0732">Signal</keyword>
<proteinExistence type="predicted"/>
<protein>
    <submittedName>
        <fullName evidence="2">Uncharacterized protein</fullName>
    </submittedName>
</protein>